<keyword evidence="5 7" id="KW-1133">Transmembrane helix</keyword>
<dbReference type="PROSITE" id="PS50850">
    <property type="entry name" value="MFS"/>
    <property type="match status" value="1"/>
</dbReference>
<feature type="transmembrane region" description="Helical" evidence="7">
    <location>
        <begin position="357"/>
        <end position="376"/>
    </location>
</feature>
<feature type="domain" description="Major facilitator superfamily (MFS) profile" evidence="8">
    <location>
        <begin position="25"/>
        <end position="411"/>
    </location>
</feature>
<name>A0A9D2JTU2_9FIRM</name>
<accession>A0A9D2JTU2</accession>
<keyword evidence="2" id="KW-0813">Transport</keyword>
<evidence type="ECO:0000259" key="8">
    <source>
        <dbReference type="PROSITE" id="PS50850"/>
    </source>
</evidence>
<dbReference type="Gene3D" id="1.20.1250.20">
    <property type="entry name" value="MFS general substrate transporter like domains"/>
    <property type="match status" value="1"/>
</dbReference>
<comment type="caution">
    <text evidence="9">The sequence shown here is derived from an EMBL/GenBank/DDBJ whole genome shotgun (WGS) entry which is preliminary data.</text>
</comment>
<feature type="transmembrane region" description="Helical" evidence="7">
    <location>
        <begin position="26"/>
        <end position="49"/>
    </location>
</feature>
<evidence type="ECO:0000256" key="2">
    <source>
        <dbReference type="ARBA" id="ARBA00022448"/>
    </source>
</evidence>
<feature type="transmembrane region" description="Helical" evidence="7">
    <location>
        <begin position="117"/>
        <end position="140"/>
    </location>
</feature>
<feature type="transmembrane region" description="Helical" evidence="7">
    <location>
        <begin position="322"/>
        <end position="345"/>
    </location>
</feature>
<comment type="subcellular location">
    <subcellularLocation>
        <location evidence="1">Cell membrane</location>
        <topology evidence="1">Multi-pass membrane protein</topology>
    </subcellularLocation>
</comment>
<evidence type="ECO:0000256" key="3">
    <source>
        <dbReference type="ARBA" id="ARBA00022475"/>
    </source>
</evidence>
<dbReference type="InterPro" id="IPR036259">
    <property type="entry name" value="MFS_trans_sf"/>
</dbReference>
<sequence>MNKIQTWIAKGIWSLFGQYRGMRREIYVLFWGRVATNMGAMIWPMLTLILSNKIGLSPSEIASVTIFMGVLQFPVNLLGGKLADRCNKKWLIIICDLVTVSCYLTAAALSVSWEQILLFYLAGLFQTVENPSYDALIADLSTAENREKAYSLLYLGLNLGLILAPSVGGILFENHLNLAFVIDGLTTLSSTILIFFFVKDITPDNRGKSNIYEAPRESHSTMGVLFQKKVILLFFGCWAVYSFVYAQFNFLIPLNLESLYSARGAMYFGFLTSLNGFVVIIGTPLLTRICQKISDIQKLFLGELLVGLSLSMYIFIQGMLPLYYVSMVLFTIGEILSTLGCYPYITRRIPSTHRGRISSVLNIFQGGAGYFSQWYVGGLLETSTMRNVWIVIAWIAGAGLLCYLVLMNRDKRSFPLFYQTENIE</sequence>
<feature type="transmembrane region" description="Helical" evidence="7">
    <location>
        <begin position="388"/>
        <end position="406"/>
    </location>
</feature>
<evidence type="ECO:0000256" key="1">
    <source>
        <dbReference type="ARBA" id="ARBA00004651"/>
    </source>
</evidence>
<evidence type="ECO:0000256" key="6">
    <source>
        <dbReference type="ARBA" id="ARBA00023136"/>
    </source>
</evidence>
<dbReference type="AlphaFoldDB" id="A0A9D2JTU2"/>
<dbReference type="InterPro" id="IPR011701">
    <property type="entry name" value="MFS"/>
</dbReference>
<dbReference type="InterPro" id="IPR050171">
    <property type="entry name" value="MFS_Transporters"/>
</dbReference>
<dbReference type="Pfam" id="PF07690">
    <property type="entry name" value="MFS_1"/>
    <property type="match status" value="1"/>
</dbReference>
<reference evidence="9" key="1">
    <citation type="journal article" date="2021" name="PeerJ">
        <title>Extensive microbial diversity within the chicken gut microbiome revealed by metagenomics and culture.</title>
        <authorList>
            <person name="Gilroy R."/>
            <person name="Ravi A."/>
            <person name="Getino M."/>
            <person name="Pursley I."/>
            <person name="Horton D.L."/>
            <person name="Alikhan N.F."/>
            <person name="Baker D."/>
            <person name="Gharbi K."/>
            <person name="Hall N."/>
            <person name="Watson M."/>
            <person name="Adriaenssens E.M."/>
            <person name="Foster-Nyarko E."/>
            <person name="Jarju S."/>
            <person name="Secka A."/>
            <person name="Antonio M."/>
            <person name="Oren A."/>
            <person name="Chaudhuri R.R."/>
            <person name="La Ragione R."/>
            <person name="Hildebrand F."/>
            <person name="Pallen M.J."/>
        </authorList>
    </citation>
    <scope>NUCLEOTIDE SEQUENCE</scope>
    <source>
        <strain evidence="9">1068</strain>
    </source>
</reference>
<dbReference type="PANTHER" id="PTHR23517">
    <property type="entry name" value="RESISTANCE PROTEIN MDTM, PUTATIVE-RELATED-RELATED"/>
    <property type="match status" value="1"/>
</dbReference>
<dbReference type="GO" id="GO:0022857">
    <property type="term" value="F:transmembrane transporter activity"/>
    <property type="evidence" value="ECO:0007669"/>
    <property type="project" value="InterPro"/>
</dbReference>
<feature type="transmembrane region" description="Helical" evidence="7">
    <location>
        <begin position="90"/>
        <end position="111"/>
    </location>
</feature>
<proteinExistence type="predicted"/>
<evidence type="ECO:0000313" key="10">
    <source>
        <dbReference type="Proteomes" id="UP000824056"/>
    </source>
</evidence>
<keyword evidence="3" id="KW-1003">Cell membrane</keyword>
<dbReference type="GO" id="GO:0005886">
    <property type="term" value="C:plasma membrane"/>
    <property type="evidence" value="ECO:0007669"/>
    <property type="project" value="UniProtKB-SubCell"/>
</dbReference>
<protein>
    <submittedName>
        <fullName evidence="9">MFS transporter</fullName>
    </submittedName>
</protein>
<evidence type="ECO:0000256" key="4">
    <source>
        <dbReference type="ARBA" id="ARBA00022692"/>
    </source>
</evidence>
<organism evidence="9 10">
    <name type="scientific">Candidatus Blautia pullicola</name>
    <dbReference type="NCBI Taxonomy" id="2838498"/>
    <lineage>
        <taxon>Bacteria</taxon>
        <taxon>Bacillati</taxon>
        <taxon>Bacillota</taxon>
        <taxon>Clostridia</taxon>
        <taxon>Lachnospirales</taxon>
        <taxon>Lachnospiraceae</taxon>
        <taxon>Blautia</taxon>
    </lineage>
</organism>
<feature type="transmembrane region" description="Helical" evidence="7">
    <location>
        <begin position="299"/>
        <end position="316"/>
    </location>
</feature>
<feature type="transmembrane region" description="Helical" evidence="7">
    <location>
        <begin position="152"/>
        <end position="172"/>
    </location>
</feature>
<feature type="transmembrane region" description="Helical" evidence="7">
    <location>
        <begin position="178"/>
        <end position="198"/>
    </location>
</feature>
<dbReference type="EMBL" id="DXBG01000250">
    <property type="protein sequence ID" value="HIZ66337.1"/>
    <property type="molecule type" value="Genomic_DNA"/>
</dbReference>
<keyword evidence="6 7" id="KW-0472">Membrane</keyword>
<gene>
    <name evidence="9" type="ORF">H9809_10635</name>
</gene>
<keyword evidence="4 7" id="KW-0812">Transmembrane</keyword>
<dbReference type="InterPro" id="IPR020846">
    <property type="entry name" value="MFS_dom"/>
</dbReference>
<feature type="transmembrane region" description="Helical" evidence="7">
    <location>
        <begin position="230"/>
        <end position="252"/>
    </location>
</feature>
<reference evidence="9" key="2">
    <citation type="submission" date="2021-04" db="EMBL/GenBank/DDBJ databases">
        <authorList>
            <person name="Gilroy R."/>
        </authorList>
    </citation>
    <scope>NUCLEOTIDE SEQUENCE</scope>
    <source>
        <strain evidence="9">1068</strain>
    </source>
</reference>
<dbReference type="SUPFAM" id="SSF103473">
    <property type="entry name" value="MFS general substrate transporter"/>
    <property type="match status" value="1"/>
</dbReference>
<dbReference type="Proteomes" id="UP000824056">
    <property type="component" value="Unassembled WGS sequence"/>
</dbReference>
<feature type="transmembrane region" description="Helical" evidence="7">
    <location>
        <begin position="264"/>
        <end position="287"/>
    </location>
</feature>
<evidence type="ECO:0000256" key="5">
    <source>
        <dbReference type="ARBA" id="ARBA00022989"/>
    </source>
</evidence>
<evidence type="ECO:0000256" key="7">
    <source>
        <dbReference type="SAM" id="Phobius"/>
    </source>
</evidence>
<evidence type="ECO:0000313" key="9">
    <source>
        <dbReference type="EMBL" id="HIZ66337.1"/>
    </source>
</evidence>
<dbReference type="PANTHER" id="PTHR23517:SF3">
    <property type="entry name" value="INTEGRAL MEMBRANE TRANSPORT PROTEIN"/>
    <property type="match status" value="1"/>
</dbReference>
<feature type="transmembrane region" description="Helical" evidence="7">
    <location>
        <begin position="61"/>
        <end position="78"/>
    </location>
</feature>